<gene>
    <name evidence="1" type="ORF">G8759_32825</name>
</gene>
<dbReference type="PANTHER" id="PTHR30528">
    <property type="entry name" value="CYTOPLASMIC PROTEIN"/>
    <property type="match status" value="1"/>
</dbReference>
<accession>A0A6G9AX94</accession>
<evidence type="ECO:0000313" key="1">
    <source>
        <dbReference type="EMBL" id="QIP17082.1"/>
    </source>
</evidence>
<evidence type="ECO:0000313" key="2">
    <source>
        <dbReference type="Proteomes" id="UP000501802"/>
    </source>
</evidence>
<dbReference type="RefSeq" id="WP_167217581.1">
    <property type="nucleotide sequence ID" value="NZ_CP050063.1"/>
</dbReference>
<dbReference type="AlphaFoldDB" id="A0A6G9AX94"/>
<protein>
    <submittedName>
        <fullName evidence="1">Winged helix-turn-helix domain-containing protein</fullName>
    </submittedName>
</protein>
<dbReference type="PANTHER" id="PTHR30528:SF0">
    <property type="entry name" value="CYTOPLASMIC PROTEIN"/>
    <property type="match status" value="1"/>
</dbReference>
<dbReference type="EMBL" id="CP050063">
    <property type="protein sequence ID" value="QIP17082.1"/>
    <property type="molecule type" value="Genomic_DNA"/>
</dbReference>
<sequence length="352" mass="41101">MESTLKDLRQHAISVSLFKPASLSQAVERLGFVQADPIRSPARAQDLILRHRVEDYRAGNLEQHYPALDLEEDFLYAYGFMPQSTWRLLHPRRERELSLDEQRVLAIVANYKRIHPRELEAYLGAGRERNDWGGFSKATTRTLQSLHYHGFLRVAERQSGIRLYELAARQHEPVTPDERLRQLVLLIASILGPLSDRSLRAVVQHLAHAAPTLEGRRSIVAQLIETNELAYTVVDHVRYVWPASDRIDTSQNETVRFLAPFDPLVWDRKRFEHFWNWSYRFEAYTPAAKRQLGYYAMPMLWRDDIIGWVTISNQKGNLIVEPGFKKDVSTDLNFDCEFEAEVERFRLFLQKQ</sequence>
<dbReference type="InterPro" id="IPR009351">
    <property type="entry name" value="AlkZ-like"/>
</dbReference>
<name>A0A6G9AX94_9BACT</name>
<dbReference type="Proteomes" id="UP000501802">
    <property type="component" value="Chromosome"/>
</dbReference>
<keyword evidence="2" id="KW-1185">Reference proteome</keyword>
<proteinExistence type="predicted"/>
<organism evidence="1 2">
    <name type="scientific">Spirosoma aureum</name>
    <dbReference type="NCBI Taxonomy" id="2692134"/>
    <lineage>
        <taxon>Bacteria</taxon>
        <taxon>Pseudomonadati</taxon>
        <taxon>Bacteroidota</taxon>
        <taxon>Cytophagia</taxon>
        <taxon>Cytophagales</taxon>
        <taxon>Cytophagaceae</taxon>
        <taxon>Spirosoma</taxon>
    </lineage>
</organism>
<reference evidence="1 2" key="1">
    <citation type="submission" date="2020-03" db="EMBL/GenBank/DDBJ databases">
        <authorList>
            <person name="Kim M.K."/>
        </authorList>
    </citation>
    <scope>NUCLEOTIDE SEQUENCE [LARGE SCALE GENOMIC DNA]</scope>
    <source>
        <strain evidence="1 2">BT328</strain>
    </source>
</reference>
<dbReference type="Pfam" id="PF06224">
    <property type="entry name" value="AlkZ-like"/>
    <property type="match status" value="1"/>
</dbReference>
<dbReference type="KEGG" id="spib:G8759_32825"/>